<dbReference type="InterPro" id="IPR029063">
    <property type="entry name" value="SAM-dependent_MTases_sf"/>
</dbReference>
<dbReference type="EMBL" id="LNQE01000396">
    <property type="protein sequence ID" value="KUG26858.1"/>
    <property type="molecule type" value="Genomic_DNA"/>
</dbReference>
<keyword evidence="1" id="KW-0808">Transferase</keyword>
<evidence type="ECO:0000256" key="1">
    <source>
        <dbReference type="ARBA" id="ARBA00022603"/>
    </source>
</evidence>
<sequence length="379" mass="43265">MYNYQKSNRYFAQVADDIKDITSVELEGFGATGIREAYKGVYFNASQKVLYKINLHSALINRVLAPLYSFDCHSENYLYKTAYDIEWEKLFSYEETFAVFASTINSNINHSKFAALKLKDAIVDRFRNTGGKRPNVDTRNPDVWFNLFIENNHAVISLDTSGGSLHRRGYRKESVEAPMIETLAASIIKISGWNGTTELYDPFCGSGTILCEAYLHATNTPPSINKKKFGFEKLPDFNSKLWKVVKEEANRNIKEIKPGLISGSDVSKEAIIAAQINCNEIDKKKSISIRQTNLFDIKELNNKTIICNPPFGIRLKRNQDLSDFYKQFGDFLKQKCKGSTAYVYFGDREYLKRIGLRTSMKRPLQNGGLDGRLVKFELY</sequence>
<comment type="caution">
    <text evidence="3">The sequence shown here is derived from an EMBL/GenBank/DDBJ whole genome shotgun (WGS) entry which is preliminary data.</text>
</comment>
<dbReference type="PANTHER" id="PTHR47313:SF1">
    <property type="entry name" value="RIBOSOMAL RNA LARGE SUBUNIT METHYLTRANSFERASE K_L"/>
    <property type="match status" value="1"/>
</dbReference>
<dbReference type="PANTHER" id="PTHR47313">
    <property type="entry name" value="RIBOSOMAL RNA LARGE SUBUNIT METHYLTRANSFERASE K/L"/>
    <property type="match status" value="1"/>
</dbReference>
<evidence type="ECO:0000313" key="3">
    <source>
        <dbReference type="EMBL" id="KUG26858.1"/>
    </source>
</evidence>
<feature type="domain" description="THUMP" evidence="2">
    <location>
        <begin position="49"/>
        <end position="160"/>
    </location>
</feature>
<evidence type="ECO:0000259" key="2">
    <source>
        <dbReference type="PROSITE" id="PS51165"/>
    </source>
</evidence>
<keyword evidence="1" id="KW-0489">Methyltransferase</keyword>
<dbReference type="Gene3D" id="3.40.50.150">
    <property type="entry name" value="Vaccinia Virus protein VP39"/>
    <property type="match status" value="1"/>
</dbReference>
<dbReference type="GO" id="GO:0070043">
    <property type="term" value="F:rRNA (guanine-N7-)-methyltransferase activity"/>
    <property type="evidence" value="ECO:0007669"/>
    <property type="project" value="TreeGrafter"/>
</dbReference>
<dbReference type="Gene3D" id="3.30.2130.30">
    <property type="match status" value="1"/>
</dbReference>
<gene>
    <name evidence="3" type="ORF">ASZ90_003298</name>
</gene>
<dbReference type="AlphaFoldDB" id="A0A0W8G138"/>
<organism evidence="3">
    <name type="scientific">hydrocarbon metagenome</name>
    <dbReference type="NCBI Taxonomy" id="938273"/>
    <lineage>
        <taxon>unclassified sequences</taxon>
        <taxon>metagenomes</taxon>
        <taxon>ecological metagenomes</taxon>
    </lineage>
</organism>
<proteinExistence type="predicted"/>
<dbReference type="Pfam" id="PF01170">
    <property type="entry name" value="UPF0020"/>
    <property type="match status" value="1"/>
</dbReference>
<dbReference type="Pfam" id="PF02926">
    <property type="entry name" value="THUMP"/>
    <property type="match status" value="1"/>
</dbReference>
<dbReference type="GO" id="GO:0003723">
    <property type="term" value="F:RNA binding"/>
    <property type="evidence" value="ECO:0007669"/>
    <property type="project" value="InterPro"/>
</dbReference>
<dbReference type="InterPro" id="IPR000241">
    <property type="entry name" value="RlmKL-like_Mtase"/>
</dbReference>
<dbReference type="InterPro" id="IPR002052">
    <property type="entry name" value="DNA_methylase_N6_adenine_CS"/>
</dbReference>
<dbReference type="CDD" id="cd11715">
    <property type="entry name" value="THUMP_AdoMetMT"/>
    <property type="match status" value="1"/>
</dbReference>
<name>A0A0W8G138_9ZZZZ</name>
<dbReference type="InterPro" id="IPR004114">
    <property type="entry name" value="THUMP_dom"/>
</dbReference>
<dbReference type="PROSITE" id="PS00092">
    <property type="entry name" value="N6_MTASE"/>
    <property type="match status" value="1"/>
</dbReference>
<dbReference type="SMART" id="SM00981">
    <property type="entry name" value="THUMP"/>
    <property type="match status" value="1"/>
</dbReference>
<dbReference type="GO" id="GO:0008990">
    <property type="term" value="F:rRNA (guanine-N2-)-methyltransferase activity"/>
    <property type="evidence" value="ECO:0007669"/>
    <property type="project" value="TreeGrafter"/>
</dbReference>
<dbReference type="SUPFAM" id="SSF53335">
    <property type="entry name" value="S-adenosyl-L-methionine-dependent methyltransferases"/>
    <property type="match status" value="1"/>
</dbReference>
<protein>
    <recommendedName>
        <fullName evidence="2">THUMP domain-containing protein</fullName>
    </recommendedName>
</protein>
<accession>A0A0W8G138</accession>
<dbReference type="PROSITE" id="PS51165">
    <property type="entry name" value="THUMP"/>
    <property type="match status" value="1"/>
</dbReference>
<reference evidence="3" key="1">
    <citation type="journal article" date="2015" name="Proc. Natl. Acad. Sci. U.S.A.">
        <title>Networks of energetic and metabolic interactions define dynamics in microbial communities.</title>
        <authorList>
            <person name="Embree M."/>
            <person name="Liu J.K."/>
            <person name="Al-Bassam M.M."/>
            <person name="Zengler K."/>
        </authorList>
    </citation>
    <scope>NUCLEOTIDE SEQUENCE</scope>
</reference>